<sequence>MPYKYTYTDFQTKSPGQGGNWASLGDCLLMYVEPFFPVNPFSMQEKNEAKKLYRRIHSQTEPTQQKYQHDGCCGLFGHKIDLLDQYEKKLEDLEENVRWEQSDASLAGREVRAAFVSFKSRYGAAVALNIQQSTNPTQWVTEQAPEPHDVYWPFFSSSFMRTWISKLVIIFACVLLTALFLLPVLVVQGLTNLSQLEVWFPFLTSILTITFVSQVITGYLPSLILQMSLKMVPPIMQFLSSIQGYISYSQIVRSACNKVIWFTVWNVYFANVLSGSIFTQFSLFLEPKDIPARLAVAVPAQASFFIAYVVTSGWTSTSSELFRIIPFLGSLIRKPFAKCMDDEVEVPSFPYHRDIPRVLFFCLLGITYFFLAPLILPFLLVYSCLGYIVYRSQFIHVYAPIYETGGKFWPMVHNSMIFSLILMHAIAVGIFTLKKLPVASTWIFPLPIFTLIFNEYCRKRFLPIFTAFSAESLIKKDREDQNNAGMAEFYNKLVTAYQDPALLPIRYSAIPDSQSAPLLSAAEV</sequence>
<proteinExistence type="predicted"/>
<feature type="transmembrane region" description="Helical" evidence="5">
    <location>
        <begin position="439"/>
        <end position="457"/>
    </location>
</feature>
<feature type="transmembrane region" description="Helical" evidence="5">
    <location>
        <begin position="358"/>
        <end position="390"/>
    </location>
</feature>
<evidence type="ECO:0000256" key="4">
    <source>
        <dbReference type="SAM" id="Coils"/>
    </source>
</evidence>
<dbReference type="InterPro" id="IPR027815">
    <property type="entry name" value="CSC1/OSCA1-like_cyt"/>
</dbReference>
<evidence type="ECO:0008006" key="10">
    <source>
        <dbReference type="Google" id="ProtNLM"/>
    </source>
</evidence>
<keyword evidence="4" id="KW-0175">Coiled coil</keyword>
<dbReference type="PANTHER" id="PTHR13018">
    <property type="entry name" value="PROBABLE MEMBRANE PROTEIN DUF221-RELATED"/>
    <property type="match status" value="1"/>
</dbReference>
<evidence type="ECO:0000256" key="5">
    <source>
        <dbReference type="SAM" id="Phobius"/>
    </source>
</evidence>
<feature type="transmembrane region" description="Helical" evidence="5">
    <location>
        <begin position="411"/>
        <end position="433"/>
    </location>
</feature>
<protein>
    <recommendedName>
        <fullName evidence="10">CSC1-like protein HYP1</fullName>
    </recommendedName>
</protein>
<keyword evidence="9" id="KW-1185">Reference proteome</keyword>
<accession>A0ABC8UYI0</accession>
<name>A0ABC8UYI0_9AQUA</name>
<feature type="coiled-coil region" evidence="4">
    <location>
        <begin position="76"/>
        <end position="103"/>
    </location>
</feature>
<evidence type="ECO:0000259" key="7">
    <source>
        <dbReference type="Pfam" id="PF14703"/>
    </source>
</evidence>
<evidence type="ECO:0000256" key="2">
    <source>
        <dbReference type="ARBA" id="ARBA00023065"/>
    </source>
</evidence>
<evidence type="ECO:0000313" key="9">
    <source>
        <dbReference type="Proteomes" id="UP001642360"/>
    </source>
</evidence>
<dbReference type="Proteomes" id="UP001642360">
    <property type="component" value="Unassembled WGS sequence"/>
</dbReference>
<keyword evidence="3" id="KW-0407">Ion channel</keyword>
<dbReference type="AlphaFoldDB" id="A0ABC8UYI0"/>
<organism evidence="8 9">
    <name type="scientific">Ilex paraguariensis</name>
    <name type="common">yerba mate</name>
    <dbReference type="NCBI Taxonomy" id="185542"/>
    <lineage>
        <taxon>Eukaryota</taxon>
        <taxon>Viridiplantae</taxon>
        <taxon>Streptophyta</taxon>
        <taxon>Embryophyta</taxon>
        <taxon>Tracheophyta</taxon>
        <taxon>Spermatophyta</taxon>
        <taxon>Magnoliopsida</taxon>
        <taxon>eudicotyledons</taxon>
        <taxon>Gunneridae</taxon>
        <taxon>Pentapetalae</taxon>
        <taxon>asterids</taxon>
        <taxon>campanulids</taxon>
        <taxon>Aquifoliales</taxon>
        <taxon>Aquifoliaceae</taxon>
        <taxon>Ilex</taxon>
    </lineage>
</organism>
<keyword evidence="1" id="KW-0106">Calcium</keyword>
<feature type="transmembrane region" description="Helical" evidence="5">
    <location>
        <begin position="260"/>
        <end position="285"/>
    </location>
</feature>
<reference evidence="8 9" key="1">
    <citation type="submission" date="2024-02" db="EMBL/GenBank/DDBJ databases">
        <authorList>
            <person name="Vignale AGUSTIN F."/>
            <person name="Sosa J E."/>
            <person name="Modenutti C."/>
        </authorList>
    </citation>
    <scope>NUCLEOTIDE SEQUENCE [LARGE SCALE GENOMIC DNA]</scope>
</reference>
<dbReference type="InterPro" id="IPR045122">
    <property type="entry name" value="Csc1-like"/>
</dbReference>
<evidence type="ECO:0000259" key="6">
    <source>
        <dbReference type="Pfam" id="PF02714"/>
    </source>
</evidence>
<dbReference type="GO" id="GO:0034220">
    <property type="term" value="P:monoatomic ion transmembrane transport"/>
    <property type="evidence" value="ECO:0007669"/>
    <property type="project" value="UniProtKB-KW"/>
</dbReference>
<gene>
    <name evidence="8" type="ORF">ILEXP_LOCUS56630</name>
</gene>
<keyword evidence="2" id="KW-0813">Transport</keyword>
<feature type="transmembrane region" description="Helical" evidence="5">
    <location>
        <begin position="167"/>
        <end position="186"/>
    </location>
</feature>
<comment type="caution">
    <text evidence="8">The sequence shown here is derived from an EMBL/GenBank/DDBJ whole genome shotgun (WGS) entry which is preliminary data.</text>
</comment>
<keyword evidence="5" id="KW-0472">Membrane</keyword>
<keyword evidence="2" id="KW-0406">Ion transport</keyword>
<keyword evidence="5" id="KW-1133">Transmembrane helix</keyword>
<dbReference type="EMBL" id="CAUOFW020009502">
    <property type="protein sequence ID" value="CAK9186148.1"/>
    <property type="molecule type" value="Genomic_DNA"/>
</dbReference>
<evidence type="ECO:0000256" key="3">
    <source>
        <dbReference type="ARBA" id="ARBA00023303"/>
    </source>
</evidence>
<keyword evidence="5" id="KW-0812">Transmembrane</keyword>
<evidence type="ECO:0000313" key="8">
    <source>
        <dbReference type="EMBL" id="CAK9186148.1"/>
    </source>
</evidence>
<feature type="transmembrane region" description="Helical" evidence="5">
    <location>
        <begin position="198"/>
        <end position="219"/>
    </location>
</feature>
<evidence type="ECO:0000256" key="1">
    <source>
        <dbReference type="ARBA" id="ARBA00022837"/>
    </source>
</evidence>
<dbReference type="Pfam" id="PF02714">
    <property type="entry name" value="RSN1_7TM"/>
    <property type="match status" value="1"/>
</dbReference>
<dbReference type="InterPro" id="IPR003864">
    <property type="entry name" value="CSC1/OSCA1-like_7TM"/>
</dbReference>
<feature type="domain" description="CSC1/OSCA1-like 7TM region" evidence="6">
    <location>
        <begin position="166"/>
        <end position="431"/>
    </location>
</feature>
<feature type="domain" description="CSC1/OSCA1-like cytosolic" evidence="7">
    <location>
        <begin position="48"/>
        <end position="153"/>
    </location>
</feature>
<dbReference type="PANTHER" id="PTHR13018:SF104">
    <property type="entry name" value="ERD (EARLY-RESPONSIVE TO DEHYDRATION STRESS) FAMILY PROTEIN"/>
    <property type="match status" value="1"/>
</dbReference>
<dbReference type="Pfam" id="PF14703">
    <property type="entry name" value="PHM7_cyt"/>
    <property type="match status" value="1"/>
</dbReference>